<dbReference type="Proteomes" id="UP000607653">
    <property type="component" value="Unassembled WGS sequence"/>
</dbReference>
<keyword evidence="3" id="KW-1185">Reference proteome</keyword>
<gene>
    <name evidence="2" type="ORF">HUJ06_006006</name>
</gene>
<name>A0A822YX81_NELNU</name>
<sequence length="128" mass="13872">MEKSPFPLACILSFSLVLIVLLACGSNNGAIAQPLCLHQIALANRACSIFPVQQPAKLSGNKIHHHHGHHQRNGPSQYSLCCHTLTSMDASCICGMLSRLPIFITNTNHTIILKPDNDCEVSYGCHGN</sequence>
<evidence type="ECO:0000256" key="1">
    <source>
        <dbReference type="SAM" id="SignalP"/>
    </source>
</evidence>
<evidence type="ECO:0000313" key="2">
    <source>
        <dbReference type="EMBL" id="DAD35366.1"/>
    </source>
</evidence>
<reference evidence="2 3" key="1">
    <citation type="journal article" date="2020" name="Mol. Biol. Evol.">
        <title>Distinct Expression and Methylation Patterns for Genes with Different Fates following a Single Whole-Genome Duplication in Flowering Plants.</title>
        <authorList>
            <person name="Shi T."/>
            <person name="Rahmani R.S."/>
            <person name="Gugger P.F."/>
            <person name="Wang M."/>
            <person name="Li H."/>
            <person name="Zhang Y."/>
            <person name="Li Z."/>
            <person name="Wang Q."/>
            <person name="Van de Peer Y."/>
            <person name="Marchal K."/>
            <person name="Chen J."/>
        </authorList>
    </citation>
    <scope>NUCLEOTIDE SEQUENCE [LARGE SCALE GENOMIC DNA]</scope>
    <source>
        <tissue evidence="2">Leaf</tissue>
    </source>
</reference>
<dbReference type="EMBL" id="DUZY01000004">
    <property type="protein sequence ID" value="DAD35366.1"/>
    <property type="molecule type" value="Genomic_DNA"/>
</dbReference>
<comment type="caution">
    <text evidence="2">The sequence shown here is derived from an EMBL/GenBank/DDBJ whole genome shotgun (WGS) entry which is preliminary data.</text>
</comment>
<evidence type="ECO:0008006" key="4">
    <source>
        <dbReference type="Google" id="ProtNLM"/>
    </source>
</evidence>
<evidence type="ECO:0000313" key="3">
    <source>
        <dbReference type="Proteomes" id="UP000607653"/>
    </source>
</evidence>
<protein>
    <recommendedName>
        <fullName evidence="4">Bifunctional inhibitor/plant lipid transfer protein/seed storage helical domain-containing protein</fullName>
    </recommendedName>
</protein>
<feature type="chain" id="PRO_5032627126" description="Bifunctional inhibitor/plant lipid transfer protein/seed storage helical domain-containing protein" evidence="1">
    <location>
        <begin position="33"/>
        <end position="128"/>
    </location>
</feature>
<dbReference type="PROSITE" id="PS51257">
    <property type="entry name" value="PROKAR_LIPOPROTEIN"/>
    <property type="match status" value="1"/>
</dbReference>
<accession>A0A822YX81</accession>
<keyword evidence="1" id="KW-0732">Signal</keyword>
<organism evidence="2 3">
    <name type="scientific">Nelumbo nucifera</name>
    <name type="common">Sacred lotus</name>
    <dbReference type="NCBI Taxonomy" id="4432"/>
    <lineage>
        <taxon>Eukaryota</taxon>
        <taxon>Viridiplantae</taxon>
        <taxon>Streptophyta</taxon>
        <taxon>Embryophyta</taxon>
        <taxon>Tracheophyta</taxon>
        <taxon>Spermatophyta</taxon>
        <taxon>Magnoliopsida</taxon>
        <taxon>Proteales</taxon>
        <taxon>Nelumbonaceae</taxon>
        <taxon>Nelumbo</taxon>
    </lineage>
</organism>
<proteinExistence type="predicted"/>
<dbReference type="AlphaFoldDB" id="A0A822YX81"/>
<feature type="signal peptide" evidence="1">
    <location>
        <begin position="1"/>
        <end position="32"/>
    </location>
</feature>